<evidence type="ECO:0000313" key="3">
    <source>
        <dbReference type="Proteomes" id="UP000593732"/>
    </source>
</evidence>
<organism evidence="2 3">
    <name type="scientific">Aeromonas phage BUCT551</name>
    <dbReference type="NCBI Taxonomy" id="2776735"/>
    <lineage>
        <taxon>Viruses</taxon>
        <taxon>Duplodnaviria</taxon>
        <taxon>Heunggongvirae</taxon>
        <taxon>Uroviricota</taxon>
        <taxon>Caudoviricetes</taxon>
        <taxon>Casjensviridae</taxon>
        <taxon>Sharonstreetvirus</taxon>
        <taxon>Sharonstreetvirus BUCT551</taxon>
    </lineage>
</organism>
<keyword evidence="1" id="KW-1133">Transmembrane helix</keyword>
<keyword evidence="1" id="KW-0812">Transmembrane</keyword>
<dbReference type="EMBL" id="MT952005">
    <property type="protein sequence ID" value="QOI69626.1"/>
    <property type="molecule type" value="Genomic_DNA"/>
</dbReference>
<feature type="transmembrane region" description="Helical" evidence="1">
    <location>
        <begin position="6"/>
        <end position="39"/>
    </location>
</feature>
<dbReference type="Proteomes" id="UP000593732">
    <property type="component" value="Segment"/>
</dbReference>
<dbReference type="KEGG" id="vg:62680912"/>
<proteinExistence type="predicted"/>
<reference evidence="2 3" key="1">
    <citation type="submission" date="2020-09" db="EMBL/GenBank/DDBJ databases">
        <authorList>
            <person name="Qin H."/>
            <person name="Tong Y."/>
            <person name="Fan H."/>
            <person name="Song L."/>
            <person name="An X."/>
            <person name="Hu Y."/>
        </authorList>
    </citation>
    <scope>NUCLEOTIDE SEQUENCE [LARGE SCALE GENOMIC DNA]</scope>
</reference>
<sequence>MDKVLYMLNVILIGVVAGAYAVHWSLGLGSSLLIAAAICDNRPTQPNKG</sequence>
<keyword evidence="1" id="KW-0472">Membrane</keyword>
<dbReference type="GeneID" id="62680912"/>
<name>A0A7L8ZJZ7_9CAUD</name>
<accession>A0A7L8ZJZ7</accession>
<keyword evidence="3" id="KW-1185">Reference proteome</keyword>
<dbReference type="RefSeq" id="YP_009998326.1">
    <property type="nucleotide sequence ID" value="NC_052986.1"/>
</dbReference>
<evidence type="ECO:0000313" key="2">
    <source>
        <dbReference type="EMBL" id="QOI69626.1"/>
    </source>
</evidence>
<protein>
    <submittedName>
        <fullName evidence="2">Uncharacterized protein</fullName>
    </submittedName>
</protein>
<evidence type="ECO:0000256" key="1">
    <source>
        <dbReference type="SAM" id="Phobius"/>
    </source>
</evidence>